<evidence type="ECO:0000256" key="1">
    <source>
        <dbReference type="SAM" id="Coils"/>
    </source>
</evidence>
<accession>A0A7C9UXB9</accession>
<dbReference type="PANTHER" id="PTHR30386:SF24">
    <property type="entry name" value="MULTIDRUG RESISTANCE EFFLUX PUMP"/>
    <property type="match status" value="1"/>
</dbReference>
<gene>
    <name evidence="5" type="ORF">G4223_01305</name>
</gene>
<dbReference type="EMBL" id="JAAIYP010000004">
    <property type="protein sequence ID" value="NFV78754.1"/>
    <property type="molecule type" value="Genomic_DNA"/>
</dbReference>
<feature type="domain" description="Multidrug resistance protein MdtA-like alpha-helical hairpin" evidence="2">
    <location>
        <begin position="110"/>
        <end position="178"/>
    </location>
</feature>
<evidence type="ECO:0000259" key="3">
    <source>
        <dbReference type="Pfam" id="PF25917"/>
    </source>
</evidence>
<dbReference type="Pfam" id="PF25954">
    <property type="entry name" value="Beta-barrel_RND_2"/>
    <property type="match status" value="1"/>
</dbReference>
<dbReference type="Pfam" id="PF25876">
    <property type="entry name" value="HH_MFP_RND"/>
    <property type="match status" value="1"/>
</dbReference>
<evidence type="ECO:0000259" key="4">
    <source>
        <dbReference type="Pfam" id="PF25954"/>
    </source>
</evidence>
<dbReference type="PANTHER" id="PTHR30386">
    <property type="entry name" value="MEMBRANE FUSION SUBUNIT OF EMRAB-TOLC MULTIDRUG EFFLUX PUMP"/>
    <property type="match status" value="1"/>
</dbReference>
<name>A0A7C9UXB9_9PROT</name>
<evidence type="ECO:0000259" key="2">
    <source>
        <dbReference type="Pfam" id="PF25876"/>
    </source>
</evidence>
<dbReference type="Gene3D" id="2.40.50.100">
    <property type="match status" value="1"/>
</dbReference>
<dbReference type="InterPro" id="IPR058625">
    <property type="entry name" value="MdtA-like_BSH"/>
</dbReference>
<feature type="domain" description="Multidrug resistance protein MdtA-like barrel-sandwich hybrid" evidence="3">
    <location>
        <begin position="45"/>
        <end position="239"/>
    </location>
</feature>
<dbReference type="GO" id="GO:0055085">
    <property type="term" value="P:transmembrane transport"/>
    <property type="evidence" value="ECO:0007669"/>
    <property type="project" value="InterPro"/>
</dbReference>
<protein>
    <submittedName>
        <fullName evidence="5">HlyD family secretion protein</fullName>
    </submittedName>
</protein>
<feature type="coiled-coil region" evidence="1">
    <location>
        <begin position="170"/>
        <end position="211"/>
    </location>
</feature>
<dbReference type="InterPro" id="IPR058792">
    <property type="entry name" value="Beta-barrel_RND_2"/>
</dbReference>
<dbReference type="InterPro" id="IPR050739">
    <property type="entry name" value="MFP"/>
</dbReference>
<evidence type="ECO:0000313" key="5">
    <source>
        <dbReference type="EMBL" id="NFV78754.1"/>
    </source>
</evidence>
<dbReference type="AlphaFoldDB" id="A0A7C9UXB9"/>
<keyword evidence="6" id="KW-1185">Reference proteome</keyword>
<reference evidence="5 6" key="1">
    <citation type="submission" date="2020-02" db="EMBL/GenBank/DDBJ databases">
        <authorList>
            <person name="Dziuba M."/>
            <person name="Kuznetsov B."/>
            <person name="Mardanov A."/>
            <person name="Ravin N."/>
            <person name="Grouzdev D."/>
        </authorList>
    </citation>
    <scope>NUCLEOTIDE SEQUENCE [LARGE SCALE GENOMIC DNA]</scope>
    <source>
        <strain evidence="5 6">SpK</strain>
    </source>
</reference>
<proteinExistence type="predicted"/>
<dbReference type="InterPro" id="IPR058624">
    <property type="entry name" value="MdtA-like_HH"/>
</dbReference>
<dbReference type="Proteomes" id="UP000480684">
    <property type="component" value="Unassembled WGS sequence"/>
</dbReference>
<evidence type="ECO:0000313" key="6">
    <source>
        <dbReference type="Proteomes" id="UP000480684"/>
    </source>
</evidence>
<dbReference type="Gene3D" id="1.10.287.470">
    <property type="entry name" value="Helix hairpin bin"/>
    <property type="match status" value="2"/>
</dbReference>
<dbReference type="Gene3D" id="2.40.30.170">
    <property type="match status" value="1"/>
</dbReference>
<sequence>MKKPVLLGVAAVALVAAAFGAFRWATEWRHWQTTDDAYVEGDITNMAPKISAHVVEVAVGDNQSVKAGDVLVRLDDRDFRARVAEARALVTARNAALVQLDDKVAVQQATLTQAGASITAAQADLKRSRADLERTQRLVREDFVSRQRFDSQQAEATKAAAGVTGSNAQALAARRQLAVLESDRDIAQAQLEQARAQLALAEADLEATEIRAPVDGVIGNRVVREGMYVRTGQHLLSVVPLSTVWIDANYKETQIGRMHPGALAEIEVDAFPGVTLTGTVTGFSPASGAKFSLLPPENATGNFTKVVQRLPVRIELPADNPLLGRLRPGLSVVARIDTRTGSPEQLTTRQTAGQ</sequence>
<dbReference type="Pfam" id="PF25917">
    <property type="entry name" value="BSH_RND"/>
    <property type="match status" value="1"/>
</dbReference>
<dbReference type="SUPFAM" id="SSF111369">
    <property type="entry name" value="HlyD-like secretion proteins"/>
    <property type="match status" value="3"/>
</dbReference>
<feature type="domain" description="CusB-like beta-barrel" evidence="4">
    <location>
        <begin position="243"/>
        <end position="286"/>
    </location>
</feature>
<keyword evidence="1" id="KW-0175">Coiled coil</keyword>
<comment type="caution">
    <text evidence="5">The sequence shown here is derived from an EMBL/GenBank/DDBJ whole genome shotgun (WGS) entry which is preliminary data.</text>
</comment>
<dbReference type="RefSeq" id="WP_163673972.1">
    <property type="nucleotide sequence ID" value="NZ_JAAIYP010000004.1"/>
</dbReference>
<organism evidence="5 6">
    <name type="scientific">Magnetospirillum aberrantis SpK</name>
    <dbReference type="NCBI Taxonomy" id="908842"/>
    <lineage>
        <taxon>Bacteria</taxon>
        <taxon>Pseudomonadati</taxon>
        <taxon>Pseudomonadota</taxon>
        <taxon>Alphaproteobacteria</taxon>
        <taxon>Rhodospirillales</taxon>
        <taxon>Rhodospirillaceae</taxon>
        <taxon>Magnetospirillum</taxon>
    </lineage>
</organism>